<evidence type="ECO:0000256" key="6">
    <source>
        <dbReference type="ARBA" id="ARBA00022723"/>
    </source>
</evidence>
<evidence type="ECO:0000256" key="4">
    <source>
        <dbReference type="ARBA" id="ARBA00022490"/>
    </source>
</evidence>
<dbReference type="PANTHER" id="PTHR33540:SF2">
    <property type="entry name" value="TRNA THREONYLCARBAMOYLADENOSINE BIOSYNTHESIS PROTEIN TSAE"/>
    <property type="match status" value="1"/>
</dbReference>
<dbReference type="GO" id="GO:0005737">
    <property type="term" value="C:cytoplasm"/>
    <property type="evidence" value="ECO:0007669"/>
    <property type="project" value="UniProtKB-SubCell"/>
</dbReference>
<dbReference type="AlphaFoldDB" id="A0A916JJ71"/>
<dbReference type="GO" id="GO:0002949">
    <property type="term" value="P:tRNA threonylcarbamoyladenosine modification"/>
    <property type="evidence" value="ECO:0007669"/>
    <property type="project" value="InterPro"/>
</dbReference>
<dbReference type="Proteomes" id="UP000683507">
    <property type="component" value="Chromosome"/>
</dbReference>
<evidence type="ECO:0000313" key="12">
    <source>
        <dbReference type="Proteomes" id="UP000683507"/>
    </source>
</evidence>
<evidence type="ECO:0000256" key="3">
    <source>
        <dbReference type="ARBA" id="ARBA00019010"/>
    </source>
</evidence>
<dbReference type="Gene3D" id="3.40.50.300">
    <property type="entry name" value="P-loop containing nucleotide triphosphate hydrolases"/>
    <property type="match status" value="1"/>
</dbReference>
<dbReference type="Pfam" id="PF02367">
    <property type="entry name" value="TsaE"/>
    <property type="match status" value="1"/>
</dbReference>
<dbReference type="KEGG" id="ptan:CRYO30217_00135"/>
<evidence type="ECO:0000313" key="11">
    <source>
        <dbReference type="EMBL" id="CAG5076549.1"/>
    </source>
</evidence>
<dbReference type="EMBL" id="OU015584">
    <property type="protein sequence ID" value="CAG5076549.1"/>
    <property type="molecule type" value="Genomic_DNA"/>
</dbReference>
<keyword evidence="5" id="KW-0819">tRNA processing</keyword>
<evidence type="ECO:0000256" key="10">
    <source>
        <dbReference type="ARBA" id="ARBA00032441"/>
    </source>
</evidence>
<protein>
    <recommendedName>
        <fullName evidence="3">tRNA threonylcarbamoyladenosine biosynthesis protein TsaE</fullName>
    </recommendedName>
    <alternativeName>
        <fullName evidence="10">t(6)A37 threonylcarbamoyladenosine biosynthesis protein TsaE</fullName>
    </alternativeName>
</protein>
<evidence type="ECO:0000256" key="9">
    <source>
        <dbReference type="ARBA" id="ARBA00022842"/>
    </source>
</evidence>
<dbReference type="InterPro" id="IPR027417">
    <property type="entry name" value="P-loop_NTPase"/>
</dbReference>
<evidence type="ECO:0000256" key="1">
    <source>
        <dbReference type="ARBA" id="ARBA00004496"/>
    </source>
</evidence>
<dbReference type="InterPro" id="IPR003442">
    <property type="entry name" value="T6A_TsaE"/>
</dbReference>
<keyword evidence="8" id="KW-0067">ATP-binding</keyword>
<gene>
    <name evidence="11" type="ORF">CRYO30217_00135</name>
</gene>
<keyword evidence="4" id="KW-0963">Cytoplasm</keyword>
<comment type="similarity">
    <text evidence="2">Belongs to the TsaE family.</text>
</comment>
<name>A0A916JJ71_9FLAO</name>
<dbReference type="GO" id="GO:0046872">
    <property type="term" value="F:metal ion binding"/>
    <property type="evidence" value="ECO:0007669"/>
    <property type="project" value="UniProtKB-KW"/>
</dbReference>
<sequence length="146" mass="16529">MLNTFSLVKKKYTQLTLNDYGPIVDELLLLMNNYPVVSFRGEMGAGKTTLIRAICEKMGITDVSSPTYAIVNTYESPNYGDVYHFDFYRLDGEQEALESGLDELIDSGKVCFLEWADRISKLLPPSYVKVDIERDGDIRNISIDIV</sequence>
<proteinExistence type="inferred from homology"/>
<evidence type="ECO:0000256" key="2">
    <source>
        <dbReference type="ARBA" id="ARBA00007599"/>
    </source>
</evidence>
<keyword evidence="7" id="KW-0547">Nucleotide-binding</keyword>
<dbReference type="GO" id="GO:0005524">
    <property type="term" value="F:ATP binding"/>
    <property type="evidence" value="ECO:0007669"/>
    <property type="project" value="UniProtKB-KW"/>
</dbReference>
<evidence type="ECO:0000256" key="7">
    <source>
        <dbReference type="ARBA" id="ARBA00022741"/>
    </source>
</evidence>
<keyword evidence="9" id="KW-0460">Magnesium</keyword>
<dbReference type="NCBIfam" id="TIGR00150">
    <property type="entry name" value="T6A_YjeE"/>
    <property type="match status" value="1"/>
</dbReference>
<reference evidence="11" key="1">
    <citation type="submission" date="2021-04" db="EMBL/GenBank/DDBJ databases">
        <authorList>
            <person name="Rodrigo-Torres L."/>
            <person name="Arahal R. D."/>
            <person name="Lucena T."/>
        </authorList>
    </citation>
    <scope>NUCLEOTIDE SEQUENCE</scope>
    <source>
        <strain evidence="11">AS29M-1</strain>
    </source>
</reference>
<organism evidence="11 12">
    <name type="scientific">Parvicella tangerina</name>
    <dbReference type="NCBI Taxonomy" id="2829795"/>
    <lineage>
        <taxon>Bacteria</taxon>
        <taxon>Pseudomonadati</taxon>
        <taxon>Bacteroidota</taxon>
        <taxon>Flavobacteriia</taxon>
        <taxon>Flavobacteriales</taxon>
        <taxon>Parvicellaceae</taxon>
        <taxon>Parvicella</taxon>
    </lineage>
</organism>
<evidence type="ECO:0000256" key="5">
    <source>
        <dbReference type="ARBA" id="ARBA00022694"/>
    </source>
</evidence>
<dbReference type="PANTHER" id="PTHR33540">
    <property type="entry name" value="TRNA THREONYLCARBAMOYLADENOSINE BIOSYNTHESIS PROTEIN TSAE"/>
    <property type="match status" value="1"/>
</dbReference>
<keyword evidence="6" id="KW-0479">Metal-binding</keyword>
<evidence type="ECO:0000256" key="8">
    <source>
        <dbReference type="ARBA" id="ARBA00022840"/>
    </source>
</evidence>
<keyword evidence="12" id="KW-1185">Reference proteome</keyword>
<comment type="subcellular location">
    <subcellularLocation>
        <location evidence="1">Cytoplasm</location>
    </subcellularLocation>
</comment>
<accession>A0A916JJ71</accession>
<dbReference type="SUPFAM" id="SSF52540">
    <property type="entry name" value="P-loop containing nucleoside triphosphate hydrolases"/>
    <property type="match status" value="1"/>
</dbReference>